<name>A0A239A8S7_9BACT</name>
<dbReference type="EMBL" id="FZNS01000011">
    <property type="protein sequence ID" value="SNR91970.1"/>
    <property type="molecule type" value="Genomic_DNA"/>
</dbReference>
<dbReference type="Proteomes" id="UP000198310">
    <property type="component" value="Unassembled WGS sequence"/>
</dbReference>
<reference evidence="2" key="1">
    <citation type="submission" date="2017-06" db="EMBL/GenBank/DDBJ databases">
        <authorList>
            <person name="Varghese N."/>
            <person name="Submissions S."/>
        </authorList>
    </citation>
    <scope>NUCLEOTIDE SEQUENCE [LARGE SCALE GENOMIC DNA]</scope>
    <source>
        <strain evidence="2">DSM 28041</strain>
    </source>
</reference>
<protein>
    <submittedName>
        <fullName evidence="1">Uncharacterized protein</fullName>
    </submittedName>
</protein>
<evidence type="ECO:0000313" key="1">
    <source>
        <dbReference type="EMBL" id="SNR91970.1"/>
    </source>
</evidence>
<dbReference type="RefSeq" id="WP_089333897.1">
    <property type="nucleotide sequence ID" value="NZ_FZNS01000011.1"/>
</dbReference>
<proteinExistence type="predicted"/>
<dbReference type="AlphaFoldDB" id="A0A239A8S7"/>
<gene>
    <name evidence="1" type="ORF">SAMN06269173_11165</name>
</gene>
<organism evidence="1 2">
    <name type="scientific">Hymenobacter mucosus</name>
    <dbReference type="NCBI Taxonomy" id="1411120"/>
    <lineage>
        <taxon>Bacteria</taxon>
        <taxon>Pseudomonadati</taxon>
        <taxon>Bacteroidota</taxon>
        <taxon>Cytophagia</taxon>
        <taxon>Cytophagales</taxon>
        <taxon>Hymenobacteraceae</taxon>
        <taxon>Hymenobacter</taxon>
    </lineage>
</organism>
<evidence type="ECO:0000313" key="2">
    <source>
        <dbReference type="Proteomes" id="UP000198310"/>
    </source>
</evidence>
<keyword evidence="2" id="KW-1185">Reference proteome</keyword>
<accession>A0A239A8S7</accession>
<sequence>MNRLDEIRERLQAATPGPWKWDGKTGGEGAYMVDSPDGEPICQVYGNGWCVERGEEYGEYDHALILNAPTDIAYLLEQLQASQVEITRLLNAGAKHEHELCDILGPVLGFPTGPFEDVCADCVGGPCAQVEKCSEQCLTAPYCSPELARTVVEQLHAAQAEVAGMRAWNSRLQRALWKKDAPLGKYETRIAQALKAIDALELDYILDDNTWEPRPNGFRNQNEVAKAIVKQFGFQPPSPGTQEGGKENG</sequence>